<dbReference type="Pfam" id="PF03087">
    <property type="entry name" value="BPS1"/>
    <property type="match status" value="1"/>
</dbReference>
<evidence type="ECO:0000313" key="3">
    <source>
        <dbReference type="Proteomes" id="UP001318860"/>
    </source>
</evidence>
<keyword evidence="1" id="KW-0175">Coiled coil</keyword>
<keyword evidence="3" id="KW-1185">Reference proteome</keyword>
<dbReference type="Proteomes" id="UP001318860">
    <property type="component" value="Unassembled WGS sequence"/>
</dbReference>
<name>A0ABR0TZL1_REHGL</name>
<dbReference type="InterPro" id="IPR004320">
    <property type="entry name" value="BPS1_pln"/>
</dbReference>
<comment type="caution">
    <text evidence="2">The sequence shown here is derived from an EMBL/GenBank/DDBJ whole genome shotgun (WGS) entry which is preliminary data.</text>
</comment>
<protein>
    <recommendedName>
        <fullName evidence="4">DUF241 domain protein</fullName>
    </recommendedName>
</protein>
<feature type="coiled-coil region" evidence="1">
    <location>
        <begin position="227"/>
        <end position="254"/>
    </location>
</feature>
<evidence type="ECO:0000313" key="2">
    <source>
        <dbReference type="EMBL" id="KAK6115686.1"/>
    </source>
</evidence>
<accession>A0ABR0TZL1</accession>
<proteinExistence type="predicted"/>
<dbReference type="PANTHER" id="PTHR33070:SF120">
    <property type="entry name" value="EXPRESSED PROTEIN"/>
    <property type="match status" value="1"/>
</dbReference>
<organism evidence="2 3">
    <name type="scientific">Rehmannia glutinosa</name>
    <name type="common">Chinese foxglove</name>
    <dbReference type="NCBI Taxonomy" id="99300"/>
    <lineage>
        <taxon>Eukaryota</taxon>
        <taxon>Viridiplantae</taxon>
        <taxon>Streptophyta</taxon>
        <taxon>Embryophyta</taxon>
        <taxon>Tracheophyta</taxon>
        <taxon>Spermatophyta</taxon>
        <taxon>Magnoliopsida</taxon>
        <taxon>eudicotyledons</taxon>
        <taxon>Gunneridae</taxon>
        <taxon>Pentapetalae</taxon>
        <taxon>asterids</taxon>
        <taxon>lamiids</taxon>
        <taxon>Lamiales</taxon>
        <taxon>Orobanchaceae</taxon>
        <taxon>Rehmannieae</taxon>
        <taxon>Rehmannia</taxon>
    </lineage>
</organism>
<dbReference type="PANTHER" id="PTHR33070">
    <property type="entry name" value="OS06G0725500 PROTEIN"/>
    <property type="match status" value="1"/>
</dbReference>
<evidence type="ECO:0000256" key="1">
    <source>
        <dbReference type="SAM" id="Coils"/>
    </source>
</evidence>
<evidence type="ECO:0008006" key="4">
    <source>
        <dbReference type="Google" id="ProtNLM"/>
    </source>
</evidence>
<dbReference type="EMBL" id="JABTTQ020003506">
    <property type="protein sequence ID" value="KAK6115686.1"/>
    <property type="molecule type" value="Genomic_DNA"/>
</dbReference>
<sequence length="271" mass="30651">MKSKMAVSRFHFRSISLPSRLHPINTPKTENQLQKLKSWQISNSPSQTPPITSEAIQFGLLKLAELYNSVSLLHQDGKSVEKSLESSVELLDFCNIIRELIMTIKENVQALQSALRRKGLDCSIQIDINTYFSFRKRMNKIIAKSLKKNKNFENKSGPTGVLSEVGGATLDIFKCILMFLSSKSGGWNFVFTKSVDASVISEMGSVDFALRTLLGKFKNNGAKVVDIQNLRRKLQNFEACLEEIERGLERLFRQLVRSRVALLNVLTDHLK</sequence>
<gene>
    <name evidence="2" type="ORF">DH2020_007955</name>
</gene>
<reference evidence="2 3" key="1">
    <citation type="journal article" date="2021" name="Comput. Struct. Biotechnol. J.">
        <title>De novo genome assembly of the potent medicinal plant Rehmannia glutinosa using nanopore technology.</title>
        <authorList>
            <person name="Ma L."/>
            <person name="Dong C."/>
            <person name="Song C."/>
            <person name="Wang X."/>
            <person name="Zheng X."/>
            <person name="Niu Y."/>
            <person name="Chen S."/>
            <person name="Feng W."/>
        </authorList>
    </citation>
    <scope>NUCLEOTIDE SEQUENCE [LARGE SCALE GENOMIC DNA]</scope>
    <source>
        <strain evidence="2">DH-2019</strain>
    </source>
</reference>